<dbReference type="InterPro" id="IPR006879">
    <property type="entry name" value="YdjC-like"/>
</dbReference>
<keyword evidence="3 6" id="KW-0378">Hydrolase</keyword>
<comment type="caution">
    <text evidence="6">The sequence shown here is derived from an EMBL/GenBank/DDBJ whole genome shotgun (WGS) entry which is preliminary data.</text>
</comment>
<dbReference type="EMBL" id="JACRWD010000001">
    <property type="protein sequence ID" value="MBC6003515.1"/>
    <property type="molecule type" value="Genomic_DNA"/>
</dbReference>
<proteinExistence type="predicted"/>
<keyword evidence="5" id="KW-0119">Carbohydrate metabolism</keyword>
<dbReference type="Pfam" id="PF04794">
    <property type="entry name" value="YdjC"/>
    <property type="match status" value="1"/>
</dbReference>
<protein>
    <submittedName>
        <fullName evidence="6">Chitin disaccharide deacetylase</fullName>
        <ecNumber evidence="6">3.5.1.105</ecNumber>
    </submittedName>
</protein>
<reference evidence="6 7" key="1">
    <citation type="submission" date="2020-08" db="EMBL/GenBank/DDBJ databases">
        <authorList>
            <person name="Liu C."/>
            <person name="Sun Q."/>
        </authorList>
    </citation>
    <scope>NUCLEOTIDE SEQUENCE [LARGE SCALE GENOMIC DNA]</scope>
    <source>
        <strain evidence="6 7">NSJ-45</strain>
    </source>
</reference>
<dbReference type="GO" id="GO:0036311">
    <property type="term" value="F:chitin disaccharide deacetylase activity"/>
    <property type="evidence" value="ECO:0007669"/>
    <property type="project" value="UniProtKB-EC"/>
</dbReference>
<evidence type="ECO:0000256" key="4">
    <source>
        <dbReference type="ARBA" id="ARBA00022842"/>
    </source>
</evidence>
<dbReference type="InterPro" id="IPR022948">
    <property type="entry name" value="COD_ChbG_bac"/>
</dbReference>
<dbReference type="Gene3D" id="3.20.20.370">
    <property type="entry name" value="Glycoside hydrolase/deacetylase"/>
    <property type="match status" value="1"/>
</dbReference>
<dbReference type="CDD" id="cd10803">
    <property type="entry name" value="YdjC_EF3048_like"/>
    <property type="match status" value="1"/>
</dbReference>
<dbReference type="EC" id="3.5.1.105" evidence="6"/>
<evidence type="ECO:0000256" key="2">
    <source>
        <dbReference type="ARBA" id="ARBA00022723"/>
    </source>
</evidence>
<keyword evidence="4" id="KW-0460">Magnesium</keyword>
<dbReference type="SUPFAM" id="SSF88713">
    <property type="entry name" value="Glycoside hydrolase/deacetylase"/>
    <property type="match status" value="1"/>
</dbReference>
<name>A0ABR7K3J8_9FIRM</name>
<evidence type="ECO:0000313" key="7">
    <source>
        <dbReference type="Proteomes" id="UP000611796"/>
    </source>
</evidence>
<evidence type="ECO:0000256" key="5">
    <source>
        <dbReference type="ARBA" id="ARBA00023277"/>
    </source>
</evidence>
<evidence type="ECO:0000256" key="3">
    <source>
        <dbReference type="ARBA" id="ARBA00022801"/>
    </source>
</evidence>
<evidence type="ECO:0000256" key="1">
    <source>
        <dbReference type="ARBA" id="ARBA00001946"/>
    </source>
</evidence>
<dbReference type="InterPro" id="IPR011330">
    <property type="entry name" value="Glyco_hydro/deAcase_b/a-brl"/>
</dbReference>
<dbReference type="PANTHER" id="PTHR31609">
    <property type="entry name" value="YDJC DEACETYLASE FAMILY MEMBER"/>
    <property type="match status" value="1"/>
</dbReference>
<keyword evidence="7" id="KW-1185">Reference proteome</keyword>
<accession>A0ABR7K3J8</accession>
<keyword evidence="2" id="KW-0479">Metal-binding</keyword>
<comment type="cofactor">
    <cofactor evidence="1">
        <name>Mg(2+)</name>
        <dbReference type="ChEBI" id="CHEBI:18420"/>
    </cofactor>
</comment>
<organism evidence="6 7">
    <name type="scientific">Paeniclostridium hominis</name>
    <dbReference type="NCBI Taxonomy" id="2764329"/>
    <lineage>
        <taxon>Bacteria</taxon>
        <taxon>Bacillati</taxon>
        <taxon>Bacillota</taxon>
        <taxon>Clostridia</taxon>
        <taxon>Peptostreptococcales</taxon>
        <taxon>Peptostreptococcaceae</taxon>
        <taxon>Paeniclostridium</taxon>
    </lineage>
</organism>
<gene>
    <name evidence="6" type="primary">chbG</name>
    <name evidence="6" type="ORF">H8891_06850</name>
</gene>
<evidence type="ECO:0000313" key="6">
    <source>
        <dbReference type="EMBL" id="MBC6003515.1"/>
    </source>
</evidence>
<dbReference type="Proteomes" id="UP000611796">
    <property type="component" value="Unassembled WGS sequence"/>
</dbReference>
<dbReference type="NCBIfam" id="NF002559">
    <property type="entry name" value="PRK02134.1"/>
    <property type="match status" value="1"/>
</dbReference>
<sequence length="251" mass="28776">MTKLIINADDFGYCEGVNQGIISAHKNGVINSCTIMAGMPGFNQAVELLKENKELGCGVHMTLSCYKPVLNTHKTLVDENGFFFKRITKEKANEFDLDELYNEFCAQIDKAINAGIKITHLDSHHHVHTLEEFRPVIEKILKKYDLPIRGGFEYELKYDKIVPMLGSFYSKNVEADYFEKHIDEIKQYKVVDVMSHPAFVDAFLSKSTSYSIERTKEHEILTSEELKKFFESNDIKITNYRNIGESEGSKI</sequence>
<dbReference type="PANTHER" id="PTHR31609:SF1">
    <property type="entry name" value="CARBOHYDRATE DEACETYLASE"/>
    <property type="match status" value="1"/>
</dbReference>
<dbReference type="RefSeq" id="WP_147543876.1">
    <property type="nucleotide sequence ID" value="NZ_JACRWD010000001.1"/>
</dbReference>